<accession>A0A222G6M0</accession>
<dbReference type="KEGG" id="cber:B5D82_07130"/>
<gene>
    <name evidence="1" type="ORF">B5D82_07130</name>
</gene>
<protein>
    <submittedName>
        <fullName evidence="1">Uncharacterized protein</fullName>
    </submittedName>
</protein>
<dbReference type="Proteomes" id="UP000202259">
    <property type="component" value="Chromosome"/>
</dbReference>
<dbReference type="AlphaFoldDB" id="A0A222G6M0"/>
<evidence type="ECO:0000313" key="2">
    <source>
        <dbReference type="Proteomes" id="UP000202259"/>
    </source>
</evidence>
<sequence length="65" mass="7295">MPSKWGNIALNQDDGLKPNLQKIELKTHKQKFGNGCCRSAFMPSKRRSIALNQDDGLKPEESPQV</sequence>
<proteinExistence type="predicted"/>
<reference evidence="1 2" key="1">
    <citation type="submission" date="2017-08" db="EMBL/GenBank/DDBJ databases">
        <title>Complete genome of Colwellia sp. NB097-1, a psychrophile bacterium ioslated from Bering Sea.</title>
        <authorList>
            <person name="Chen X."/>
        </authorList>
    </citation>
    <scope>NUCLEOTIDE SEQUENCE [LARGE SCALE GENOMIC DNA]</scope>
    <source>
        <strain evidence="1 2">NB097-1</strain>
    </source>
</reference>
<organism evidence="1 2">
    <name type="scientific">Cognaticolwellia beringensis</name>
    <dbReference type="NCBI Taxonomy" id="1967665"/>
    <lineage>
        <taxon>Bacteria</taxon>
        <taxon>Pseudomonadati</taxon>
        <taxon>Pseudomonadota</taxon>
        <taxon>Gammaproteobacteria</taxon>
        <taxon>Alteromonadales</taxon>
        <taxon>Colwelliaceae</taxon>
        <taxon>Cognaticolwellia</taxon>
    </lineage>
</organism>
<evidence type="ECO:0000313" key="1">
    <source>
        <dbReference type="EMBL" id="ASP47547.1"/>
    </source>
</evidence>
<dbReference type="EMBL" id="CP020465">
    <property type="protein sequence ID" value="ASP47547.1"/>
    <property type="molecule type" value="Genomic_DNA"/>
</dbReference>
<keyword evidence="2" id="KW-1185">Reference proteome</keyword>
<name>A0A222G6M0_9GAMM</name>